<reference evidence="2 3" key="1">
    <citation type="submission" date="2023-03" db="EMBL/GenBank/DDBJ databases">
        <title>WGS of Gossypium arboreum.</title>
        <authorList>
            <person name="Yu D."/>
        </authorList>
    </citation>
    <scope>NUCLEOTIDE SEQUENCE [LARGE SCALE GENOMIC DNA]</scope>
    <source>
        <tissue evidence="2">Leaf</tissue>
    </source>
</reference>
<dbReference type="CDD" id="cd06222">
    <property type="entry name" value="RNase_H_like"/>
    <property type="match status" value="1"/>
</dbReference>
<dbReference type="InterPro" id="IPR002156">
    <property type="entry name" value="RNaseH_domain"/>
</dbReference>
<protein>
    <recommendedName>
        <fullName evidence="1">RNase H type-1 domain-containing protein</fullName>
    </recommendedName>
</protein>
<organism evidence="2 3">
    <name type="scientific">Gossypium arboreum</name>
    <name type="common">Tree cotton</name>
    <name type="synonym">Gossypium nanking</name>
    <dbReference type="NCBI Taxonomy" id="29729"/>
    <lineage>
        <taxon>Eukaryota</taxon>
        <taxon>Viridiplantae</taxon>
        <taxon>Streptophyta</taxon>
        <taxon>Embryophyta</taxon>
        <taxon>Tracheophyta</taxon>
        <taxon>Spermatophyta</taxon>
        <taxon>Magnoliopsida</taxon>
        <taxon>eudicotyledons</taxon>
        <taxon>Gunneridae</taxon>
        <taxon>Pentapetalae</taxon>
        <taxon>rosids</taxon>
        <taxon>malvids</taxon>
        <taxon>Malvales</taxon>
        <taxon>Malvaceae</taxon>
        <taxon>Malvoideae</taxon>
        <taxon>Gossypium</taxon>
    </lineage>
</organism>
<dbReference type="PANTHER" id="PTHR47074">
    <property type="entry name" value="BNAC02G40300D PROTEIN"/>
    <property type="match status" value="1"/>
</dbReference>
<dbReference type="PANTHER" id="PTHR47074:SF61">
    <property type="entry name" value="RNASE H TYPE-1 DOMAIN-CONTAINING PROTEIN"/>
    <property type="match status" value="1"/>
</dbReference>
<dbReference type="InterPro" id="IPR036397">
    <property type="entry name" value="RNaseH_sf"/>
</dbReference>
<name>A0ABR0QKF3_GOSAR</name>
<dbReference type="EMBL" id="JARKNE010000003">
    <property type="protein sequence ID" value="KAK5839801.1"/>
    <property type="molecule type" value="Genomic_DNA"/>
</dbReference>
<keyword evidence="3" id="KW-1185">Reference proteome</keyword>
<comment type="caution">
    <text evidence="2">The sequence shown here is derived from an EMBL/GenBank/DDBJ whole genome shotgun (WGS) entry which is preliminary data.</text>
</comment>
<dbReference type="Pfam" id="PF13456">
    <property type="entry name" value="RVT_3"/>
    <property type="match status" value="1"/>
</dbReference>
<evidence type="ECO:0000313" key="2">
    <source>
        <dbReference type="EMBL" id="KAK5839801.1"/>
    </source>
</evidence>
<proteinExistence type="predicted"/>
<gene>
    <name evidence="2" type="ORF">PVK06_008641</name>
</gene>
<dbReference type="InterPro" id="IPR052929">
    <property type="entry name" value="RNase_H-like_EbsB-rel"/>
</dbReference>
<sequence>MVVNKNIPSAFAGEALACLQAVHLGQALGFPDVIVEGDALTVIHKGQSPLFDSSILGANIQDIKWWAGLFRRCEFRHVPRKGYIVANLLAKEGLRTGTGSYLSGRVSDFAQQN</sequence>
<accession>A0ABR0QKF3</accession>
<dbReference type="Gene3D" id="3.30.420.10">
    <property type="entry name" value="Ribonuclease H-like superfamily/Ribonuclease H"/>
    <property type="match status" value="1"/>
</dbReference>
<evidence type="ECO:0000259" key="1">
    <source>
        <dbReference type="Pfam" id="PF13456"/>
    </source>
</evidence>
<evidence type="ECO:0000313" key="3">
    <source>
        <dbReference type="Proteomes" id="UP001358586"/>
    </source>
</evidence>
<feature type="domain" description="RNase H type-1" evidence="1">
    <location>
        <begin position="9"/>
        <end position="92"/>
    </location>
</feature>
<dbReference type="InterPro" id="IPR044730">
    <property type="entry name" value="RNase_H-like_dom_plant"/>
</dbReference>
<dbReference type="Proteomes" id="UP001358586">
    <property type="component" value="Chromosome 3"/>
</dbReference>